<sequence length="158" mass="18098">MLYLFLKRLIQPFGCRKVFHIMLFGKLKGFFFDQRPTNGYFLGTNDVEPFHLASSRTERKVAFNDFIFDDFSPHSTDAFAISAHCLTIVANVDVEISRRSAKAFCGPTFLSNSRKMLSFSLNEKQFCFRQSAMLHDVSKIKCSAKLSVQYTPLLCIVE</sequence>
<dbReference type="Proteomes" id="UP000499080">
    <property type="component" value="Unassembled WGS sequence"/>
</dbReference>
<organism evidence="1 2">
    <name type="scientific">Araneus ventricosus</name>
    <name type="common">Orbweaver spider</name>
    <name type="synonym">Epeira ventricosa</name>
    <dbReference type="NCBI Taxonomy" id="182803"/>
    <lineage>
        <taxon>Eukaryota</taxon>
        <taxon>Metazoa</taxon>
        <taxon>Ecdysozoa</taxon>
        <taxon>Arthropoda</taxon>
        <taxon>Chelicerata</taxon>
        <taxon>Arachnida</taxon>
        <taxon>Araneae</taxon>
        <taxon>Araneomorphae</taxon>
        <taxon>Entelegynae</taxon>
        <taxon>Araneoidea</taxon>
        <taxon>Araneidae</taxon>
        <taxon>Araneus</taxon>
    </lineage>
</organism>
<proteinExistence type="predicted"/>
<evidence type="ECO:0000313" key="2">
    <source>
        <dbReference type="Proteomes" id="UP000499080"/>
    </source>
</evidence>
<keyword evidence="2" id="KW-1185">Reference proteome</keyword>
<accession>A0A4Y2CIG5</accession>
<name>A0A4Y2CIG5_ARAVE</name>
<evidence type="ECO:0000313" key="1">
    <source>
        <dbReference type="EMBL" id="GBM03734.1"/>
    </source>
</evidence>
<comment type="caution">
    <text evidence="1">The sequence shown here is derived from an EMBL/GenBank/DDBJ whole genome shotgun (WGS) entry which is preliminary data.</text>
</comment>
<reference evidence="1 2" key="1">
    <citation type="journal article" date="2019" name="Sci. Rep.">
        <title>Orb-weaving spider Araneus ventricosus genome elucidates the spidroin gene catalogue.</title>
        <authorList>
            <person name="Kono N."/>
            <person name="Nakamura H."/>
            <person name="Ohtoshi R."/>
            <person name="Moran D.A.P."/>
            <person name="Shinohara A."/>
            <person name="Yoshida Y."/>
            <person name="Fujiwara M."/>
            <person name="Mori M."/>
            <person name="Tomita M."/>
            <person name="Arakawa K."/>
        </authorList>
    </citation>
    <scope>NUCLEOTIDE SEQUENCE [LARGE SCALE GENOMIC DNA]</scope>
</reference>
<dbReference type="AlphaFoldDB" id="A0A4Y2CIG5"/>
<dbReference type="EMBL" id="BGPR01000194">
    <property type="protein sequence ID" value="GBM03734.1"/>
    <property type="molecule type" value="Genomic_DNA"/>
</dbReference>
<protein>
    <submittedName>
        <fullName evidence="1">Uncharacterized protein</fullName>
    </submittedName>
</protein>
<gene>
    <name evidence="1" type="ORF">AVEN_134953_1</name>
</gene>